<accession>A0A0E9TE51</accession>
<sequence length="28" mass="3427">MYRLTTVLMMSLTRQLWQARPESLIFQI</sequence>
<organism evidence="1">
    <name type="scientific">Anguilla anguilla</name>
    <name type="common">European freshwater eel</name>
    <name type="synonym">Muraena anguilla</name>
    <dbReference type="NCBI Taxonomy" id="7936"/>
    <lineage>
        <taxon>Eukaryota</taxon>
        <taxon>Metazoa</taxon>
        <taxon>Chordata</taxon>
        <taxon>Craniata</taxon>
        <taxon>Vertebrata</taxon>
        <taxon>Euteleostomi</taxon>
        <taxon>Actinopterygii</taxon>
        <taxon>Neopterygii</taxon>
        <taxon>Teleostei</taxon>
        <taxon>Anguilliformes</taxon>
        <taxon>Anguillidae</taxon>
        <taxon>Anguilla</taxon>
    </lineage>
</organism>
<proteinExistence type="predicted"/>
<reference evidence="1" key="2">
    <citation type="journal article" date="2015" name="Fish Shellfish Immunol.">
        <title>Early steps in the European eel (Anguilla anguilla)-Vibrio vulnificus interaction in the gills: Role of the RtxA13 toxin.</title>
        <authorList>
            <person name="Callol A."/>
            <person name="Pajuelo D."/>
            <person name="Ebbesson L."/>
            <person name="Teles M."/>
            <person name="MacKenzie S."/>
            <person name="Amaro C."/>
        </authorList>
    </citation>
    <scope>NUCLEOTIDE SEQUENCE</scope>
</reference>
<dbReference type="EMBL" id="GBXM01056726">
    <property type="protein sequence ID" value="JAH51851.1"/>
    <property type="molecule type" value="Transcribed_RNA"/>
</dbReference>
<dbReference type="AlphaFoldDB" id="A0A0E9TE51"/>
<evidence type="ECO:0000313" key="1">
    <source>
        <dbReference type="EMBL" id="JAH51851.1"/>
    </source>
</evidence>
<reference evidence="1" key="1">
    <citation type="submission" date="2014-11" db="EMBL/GenBank/DDBJ databases">
        <authorList>
            <person name="Amaro Gonzalez C."/>
        </authorList>
    </citation>
    <scope>NUCLEOTIDE SEQUENCE</scope>
</reference>
<protein>
    <submittedName>
        <fullName evidence="1">Uncharacterized protein</fullName>
    </submittedName>
</protein>
<name>A0A0E9TE51_ANGAN</name>